<dbReference type="CDD" id="cd04179">
    <property type="entry name" value="DPM_DPG-synthase_like"/>
    <property type="match status" value="1"/>
</dbReference>
<dbReference type="Pfam" id="PF00535">
    <property type="entry name" value="Glycos_transf_2"/>
    <property type="match status" value="1"/>
</dbReference>
<dbReference type="PANTHER" id="PTHR48090">
    <property type="entry name" value="UNDECAPRENYL-PHOSPHATE 4-DEOXY-4-FORMAMIDO-L-ARABINOSE TRANSFERASE-RELATED"/>
    <property type="match status" value="1"/>
</dbReference>
<dbReference type="EMBL" id="JAWXYB010000018">
    <property type="protein sequence ID" value="MDX5930531.1"/>
    <property type="molecule type" value="Genomic_DNA"/>
</dbReference>
<dbReference type="AlphaFoldDB" id="A0AAW9DNP2"/>
<sequence length="252" mass="27670">MLAGSRIAVVLPAYNAARTLARTVAEIDREIVDDLILTDDASIDATVPLSQALGLHTIVHRENRGYGANQKTCYAAALARGADIVVMLHPDYQYSPRLIPAMASMIVSGHYDAVLASRILGGRARAGGMPWWKYAANRGLTTVENMLLGQTFSEYHSGYRAWSRRVLEVLPLDRCSNDFVFDNQMIAQALYAGFTFGEISCPARYFREASSIDFARSVTYGVGVLHTAWRYRLAASGLRAWPILPAPAEAVL</sequence>
<dbReference type="InterPro" id="IPR001173">
    <property type="entry name" value="Glyco_trans_2-like"/>
</dbReference>
<evidence type="ECO:0000259" key="1">
    <source>
        <dbReference type="Pfam" id="PF00535"/>
    </source>
</evidence>
<proteinExistence type="predicted"/>
<comment type="caution">
    <text evidence="2">The sequence shown here is derived from an EMBL/GenBank/DDBJ whole genome shotgun (WGS) entry which is preliminary data.</text>
</comment>
<dbReference type="InterPro" id="IPR029044">
    <property type="entry name" value="Nucleotide-diphossugar_trans"/>
</dbReference>
<feature type="domain" description="Glycosyltransferase 2-like" evidence="1">
    <location>
        <begin position="9"/>
        <end position="168"/>
    </location>
</feature>
<evidence type="ECO:0000313" key="2">
    <source>
        <dbReference type="EMBL" id="MDX5930531.1"/>
    </source>
</evidence>
<dbReference type="PANTHER" id="PTHR48090:SF7">
    <property type="entry name" value="RFBJ PROTEIN"/>
    <property type="match status" value="1"/>
</dbReference>
<dbReference type="Proteomes" id="UP001279553">
    <property type="component" value="Unassembled WGS sequence"/>
</dbReference>
<accession>A0AAW9DNP2</accession>
<reference evidence="2 3" key="1">
    <citation type="submission" date="2023-11" db="EMBL/GenBank/DDBJ databases">
        <title>MicrobeMod: A computational toolkit for identifying prokaryotic methylation and restriction-modification with nanopore sequencing.</title>
        <authorList>
            <person name="Crits-Christoph A."/>
            <person name="Kang S.C."/>
            <person name="Lee H."/>
            <person name="Ostrov N."/>
        </authorList>
    </citation>
    <scope>NUCLEOTIDE SEQUENCE [LARGE SCALE GENOMIC DNA]</scope>
    <source>
        <strain evidence="2 3">DSMZ 700</strain>
    </source>
</reference>
<dbReference type="SUPFAM" id="SSF53448">
    <property type="entry name" value="Nucleotide-diphospho-sugar transferases"/>
    <property type="match status" value="1"/>
</dbReference>
<dbReference type="RefSeq" id="WP_319613475.1">
    <property type="nucleotide sequence ID" value="NZ_JAWXYB010000018.1"/>
</dbReference>
<gene>
    <name evidence="2" type="ORF">SIL87_07120</name>
</gene>
<evidence type="ECO:0000313" key="3">
    <source>
        <dbReference type="Proteomes" id="UP001279553"/>
    </source>
</evidence>
<organism evidence="2 3">
    <name type="scientific">Acidiphilium acidophilum</name>
    <name type="common">Thiobacillus acidophilus</name>
    <dbReference type="NCBI Taxonomy" id="76588"/>
    <lineage>
        <taxon>Bacteria</taxon>
        <taxon>Pseudomonadati</taxon>
        <taxon>Pseudomonadota</taxon>
        <taxon>Alphaproteobacteria</taxon>
        <taxon>Acetobacterales</taxon>
        <taxon>Acidocellaceae</taxon>
        <taxon>Acidiphilium</taxon>
    </lineage>
</organism>
<protein>
    <submittedName>
        <fullName evidence="2">Glycosyltransferase family 2 protein</fullName>
    </submittedName>
</protein>
<name>A0AAW9DNP2_ACIAO</name>
<dbReference type="InterPro" id="IPR050256">
    <property type="entry name" value="Glycosyltransferase_2"/>
</dbReference>
<keyword evidence="3" id="KW-1185">Reference proteome</keyword>
<dbReference type="Gene3D" id="3.90.550.10">
    <property type="entry name" value="Spore Coat Polysaccharide Biosynthesis Protein SpsA, Chain A"/>
    <property type="match status" value="1"/>
</dbReference>